<feature type="region of interest" description="Disordered" evidence="2">
    <location>
        <begin position="18"/>
        <end position="42"/>
    </location>
</feature>
<feature type="coiled-coil region" evidence="1">
    <location>
        <begin position="287"/>
        <end position="321"/>
    </location>
</feature>
<dbReference type="KEGG" id="hazt:125179059"/>
<evidence type="ECO:0000313" key="4">
    <source>
        <dbReference type="RefSeq" id="XP_047740131.1"/>
    </source>
</evidence>
<organism evidence="3 4">
    <name type="scientific">Hyalella azteca</name>
    <name type="common">Amphipod</name>
    <dbReference type="NCBI Taxonomy" id="294128"/>
    <lineage>
        <taxon>Eukaryota</taxon>
        <taxon>Metazoa</taxon>
        <taxon>Ecdysozoa</taxon>
        <taxon>Arthropoda</taxon>
        <taxon>Crustacea</taxon>
        <taxon>Multicrustacea</taxon>
        <taxon>Malacostraca</taxon>
        <taxon>Eumalacostraca</taxon>
        <taxon>Peracarida</taxon>
        <taxon>Amphipoda</taxon>
        <taxon>Senticaudata</taxon>
        <taxon>Talitrida</taxon>
        <taxon>Talitroidea</taxon>
        <taxon>Hyalellidae</taxon>
        <taxon>Hyalella</taxon>
    </lineage>
</organism>
<reference evidence="4 5" key="1">
    <citation type="submission" date="2025-04" db="UniProtKB">
        <authorList>
            <consortium name="RefSeq"/>
        </authorList>
    </citation>
    <scope>IDENTIFICATION</scope>
    <source>
        <tissue evidence="4 5">Whole organism</tissue>
    </source>
</reference>
<dbReference type="GO" id="GO:0000139">
    <property type="term" value="C:Golgi membrane"/>
    <property type="evidence" value="ECO:0007669"/>
    <property type="project" value="TreeGrafter"/>
</dbReference>
<dbReference type="PANTHER" id="PTHR13066">
    <property type="entry name" value="BASIC LEUCINE ZIPPER NUCLEAR FACTOR 1 BLZF1 PROTEIN"/>
    <property type="match status" value="1"/>
</dbReference>
<dbReference type="OrthoDB" id="5959043at2759"/>
<dbReference type="PANTHER" id="PTHR13066:SF2">
    <property type="entry name" value="GOLGIN-45"/>
    <property type="match status" value="1"/>
</dbReference>
<protein>
    <submittedName>
        <fullName evidence="4">Uncharacterized protein LOC125179059 isoform X1</fullName>
    </submittedName>
    <submittedName>
        <fullName evidence="5">Uncharacterized protein LOC125179059 isoform X2</fullName>
    </submittedName>
</protein>
<dbReference type="RefSeq" id="XP_047740131.1">
    <property type="nucleotide sequence ID" value="XM_047884175.1"/>
</dbReference>
<dbReference type="GO" id="GO:0007030">
    <property type="term" value="P:Golgi organization"/>
    <property type="evidence" value="ECO:0007669"/>
    <property type="project" value="InterPro"/>
</dbReference>
<dbReference type="Proteomes" id="UP000694843">
    <property type="component" value="Unplaced"/>
</dbReference>
<dbReference type="InterPro" id="IPR027095">
    <property type="entry name" value="Golgin-45"/>
</dbReference>
<evidence type="ECO:0000313" key="5">
    <source>
        <dbReference type="RefSeq" id="XP_047740132.1"/>
    </source>
</evidence>
<dbReference type="GeneID" id="125179059"/>
<evidence type="ECO:0000256" key="2">
    <source>
        <dbReference type="SAM" id="MobiDB-lite"/>
    </source>
</evidence>
<sequence length="558" mass="61144">MDVFEFLRYGAQESSFKLQQQMERSAGDGEDAAEPSLPEISTPVLLKTPLSEAGGDASSSNSVSVANFFTNAPPNTGIPAVKSLTPYRIEGIHKHNQENKNAHFNAPNMIKRDIKETTVKNECMRKLVNNGEGTLKLKKDDQPALDSSFVTNKVYSLVKSLPTDAIFSPVDAELLNTPPVDLANKIKVAMSPKPPGAPTSKHSTIKYIKVCRKMHNEPKFVPYEPYKCCSSPMKGKPTHTKFVKGDLAKTSEPVLPAVLPGVAVQKTGLAKSRATLDIAVVDFEAEREQWQDEVKIWKGKYEALEQQLQRCQREKTTLEDQLNVQAQVNSELKKLLVASVGEDVQGRMHCLTEDKARMATMIRRYSEKLDRDYEERERMTILCDVWKSKFLASSVLVEELGSWKAALLRWTAEAAEALQALLDEQALLRCHARRGYRLLGELVGAFDPLQAGPDSHVAGLGGDAVSASIAVAAQAQTLHQRLLAPLAAPPPPVVLPDEERTPGEKMAAQVLERRTSCVVYPGYVGSGGSFPLSPTSCVLPSHTTLNCCASCNGEIQLV</sequence>
<dbReference type="AlphaFoldDB" id="A0A979FSI4"/>
<dbReference type="GO" id="GO:0043001">
    <property type="term" value="P:Golgi to plasma membrane protein transport"/>
    <property type="evidence" value="ECO:0007669"/>
    <property type="project" value="InterPro"/>
</dbReference>
<evidence type="ECO:0000256" key="1">
    <source>
        <dbReference type="SAM" id="Coils"/>
    </source>
</evidence>
<keyword evidence="1" id="KW-0175">Coiled coil</keyword>
<name>A0A979FSI4_HYAAZ</name>
<proteinExistence type="predicted"/>
<accession>A0A979FSI4</accession>
<dbReference type="RefSeq" id="XP_047740132.1">
    <property type="nucleotide sequence ID" value="XM_047884176.1"/>
</dbReference>
<evidence type="ECO:0000313" key="3">
    <source>
        <dbReference type="Proteomes" id="UP000694843"/>
    </source>
</evidence>
<keyword evidence="3" id="KW-1185">Reference proteome</keyword>
<gene>
    <name evidence="4 5" type="primary">LOC125179059</name>
</gene>